<dbReference type="EC" id="2.7.7.49" evidence="1"/>
<dbReference type="GO" id="GO:0003964">
    <property type="term" value="F:RNA-directed DNA polymerase activity"/>
    <property type="evidence" value="ECO:0007669"/>
    <property type="project" value="UniProtKB-KW"/>
</dbReference>
<evidence type="ECO:0000313" key="11">
    <source>
        <dbReference type="EMBL" id="QEC69614.1"/>
    </source>
</evidence>
<evidence type="ECO:0000256" key="3">
    <source>
        <dbReference type="ARBA" id="ARBA00022695"/>
    </source>
</evidence>
<evidence type="ECO:0000256" key="7">
    <source>
        <dbReference type="ARBA" id="ARBA00023118"/>
    </source>
</evidence>
<evidence type="ECO:0000256" key="9">
    <source>
        <dbReference type="ARBA" id="ARBA00048173"/>
    </source>
</evidence>
<evidence type="ECO:0000256" key="8">
    <source>
        <dbReference type="ARBA" id="ARBA00034120"/>
    </source>
</evidence>
<dbReference type="PANTHER" id="PTHR34047:SF7">
    <property type="entry name" value="RNA-DIRECTED DNA POLYMERASE"/>
    <property type="match status" value="1"/>
</dbReference>
<dbReference type="InterPro" id="IPR043128">
    <property type="entry name" value="Rev_trsase/Diguanyl_cyclase"/>
</dbReference>
<evidence type="ECO:0000259" key="10">
    <source>
        <dbReference type="Pfam" id="PF00078"/>
    </source>
</evidence>
<evidence type="ECO:0000256" key="5">
    <source>
        <dbReference type="ARBA" id="ARBA00022842"/>
    </source>
</evidence>
<dbReference type="Gene3D" id="3.30.70.270">
    <property type="match status" value="1"/>
</dbReference>
<comment type="catalytic activity">
    <reaction evidence="9">
        <text>DNA(n) + a 2'-deoxyribonucleoside 5'-triphosphate = DNA(n+1) + diphosphate</text>
        <dbReference type="Rhea" id="RHEA:22508"/>
        <dbReference type="Rhea" id="RHEA-COMP:17339"/>
        <dbReference type="Rhea" id="RHEA-COMP:17340"/>
        <dbReference type="ChEBI" id="CHEBI:33019"/>
        <dbReference type="ChEBI" id="CHEBI:61560"/>
        <dbReference type="ChEBI" id="CHEBI:173112"/>
        <dbReference type="EC" id="2.7.7.49"/>
    </reaction>
</comment>
<evidence type="ECO:0000256" key="6">
    <source>
        <dbReference type="ARBA" id="ARBA00022918"/>
    </source>
</evidence>
<keyword evidence="12" id="KW-1185">Reference proteome</keyword>
<dbReference type="OrthoDB" id="9780724at2"/>
<dbReference type="EMBL" id="CP042435">
    <property type="protein sequence ID" value="QEC69614.1"/>
    <property type="molecule type" value="Genomic_DNA"/>
</dbReference>
<dbReference type="GO" id="GO:0003723">
    <property type="term" value="F:RNA binding"/>
    <property type="evidence" value="ECO:0007669"/>
    <property type="project" value="InterPro"/>
</dbReference>
<sequence length="278" mass="32164">MIKSLPNLYSFLHLTRAELNVILDDIGKYYKPVTIPKRKFGEDQIDNKGNIRYRELLVPKGSLKIAQQRINDLLQNIPVPDYMYGSIPGKNHILNAQNHLTQKFFLTIDLKKFFSNITHYQVHQMLHNNGFSYSTSHILTKLTTFQKSLPQGAPSSPVIANLVFLNTAKRLFEFGKSHEITYTNYLDDQSFSSQYSFKHLVPKILEAIREGEFFPSHNKIHYRTRSCEITGLIVKGHLLNLIPKMKKKVETNNFVKAYAKQIQHANIRFRSSTVLGHF</sequence>
<evidence type="ECO:0000313" key="12">
    <source>
        <dbReference type="Proteomes" id="UP000321533"/>
    </source>
</evidence>
<dbReference type="GO" id="GO:0051607">
    <property type="term" value="P:defense response to virus"/>
    <property type="evidence" value="ECO:0007669"/>
    <property type="project" value="UniProtKB-KW"/>
</dbReference>
<reference evidence="11 12" key="1">
    <citation type="journal article" date="2016" name="Int. J. Syst. Evol. Microbiol.">
        <title>Panacibacter ginsenosidivorans gen. nov., sp. nov., with ginsenoside converting activity isolated from soil of a ginseng field.</title>
        <authorList>
            <person name="Siddiqi M.Z."/>
            <person name="Muhammad Shafi S."/>
            <person name="Choi K.D."/>
            <person name="Im W.T."/>
        </authorList>
    </citation>
    <scope>NUCLEOTIDE SEQUENCE [LARGE SCALE GENOMIC DNA]</scope>
    <source>
        <strain evidence="11 12">Gsoil1550</strain>
    </source>
</reference>
<gene>
    <name evidence="11" type="ORF">FRZ67_20765</name>
</gene>
<dbReference type="Pfam" id="PF00078">
    <property type="entry name" value="RVT_1"/>
    <property type="match status" value="1"/>
</dbReference>
<comment type="similarity">
    <text evidence="8">Belongs to the bacterial reverse transcriptase family.</text>
</comment>
<dbReference type="Gene3D" id="3.10.10.10">
    <property type="entry name" value="HIV Type 1 Reverse Transcriptase, subunit A, domain 1"/>
    <property type="match status" value="1"/>
</dbReference>
<dbReference type="InterPro" id="IPR051083">
    <property type="entry name" value="GrpII_Intron_Splice-Mob/Def"/>
</dbReference>
<dbReference type="CDD" id="cd03487">
    <property type="entry name" value="RT_Bac_retron_II"/>
    <property type="match status" value="1"/>
</dbReference>
<name>A0A5B8VDR7_9BACT</name>
<keyword evidence="3" id="KW-0548">Nucleotidyltransferase</keyword>
<dbReference type="PRINTS" id="PR00866">
    <property type="entry name" value="RNADNAPOLMS"/>
</dbReference>
<dbReference type="KEGG" id="pgin:FRZ67_20765"/>
<keyword evidence="2" id="KW-0808">Transferase</keyword>
<evidence type="ECO:0000256" key="4">
    <source>
        <dbReference type="ARBA" id="ARBA00022723"/>
    </source>
</evidence>
<evidence type="ECO:0000256" key="1">
    <source>
        <dbReference type="ARBA" id="ARBA00012493"/>
    </source>
</evidence>
<feature type="domain" description="Reverse transcriptase" evidence="10">
    <location>
        <begin position="48"/>
        <end position="233"/>
    </location>
</feature>
<dbReference type="AlphaFoldDB" id="A0A5B8VDR7"/>
<organism evidence="11 12">
    <name type="scientific">Panacibacter ginsenosidivorans</name>
    <dbReference type="NCBI Taxonomy" id="1813871"/>
    <lineage>
        <taxon>Bacteria</taxon>
        <taxon>Pseudomonadati</taxon>
        <taxon>Bacteroidota</taxon>
        <taxon>Chitinophagia</taxon>
        <taxon>Chitinophagales</taxon>
        <taxon>Chitinophagaceae</taxon>
        <taxon>Panacibacter</taxon>
    </lineage>
</organism>
<keyword evidence="6 11" id="KW-0695">RNA-directed DNA polymerase</keyword>
<dbReference type="InterPro" id="IPR000477">
    <property type="entry name" value="RT_dom"/>
</dbReference>
<keyword evidence="5" id="KW-0460">Magnesium</keyword>
<keyword evidence="4" id="KW-0479">Metal-binding</keyword>
<keyword evidence="7" id="KW-0051">Antiviral defense</keyword>
<dbReference type="InterPro" id="IPR000123">
    <property type="entry name" value="Reverse_transcriptase_msDNA"/>
</dbReference>
<dbReference type="SUPFAM" id="SSF56672">
    <property type="entry name" value="DNA/RNA polymerases"/>
    <property type="match status" value="1"/>
</dbReference>
<evidence type="ECO:0000256" key="2">
    <source>
        <dbReference type="ARBA" id="ARBA00022679"/>
    </source>
</evidence>
<dbReference type="GO" id="GO:0046872">
    <property type="term" value="F:metal ion binding"/>
    <property type="evidence" value="ECO:0007669"/>
    <property type="project" value="UniProtKB-KW"/>
</dbReference>
<protein>
    <recommendedName>
        <fullName evidence="1">RNA-directed DNA polymerase</fullName>
        <ecNumber evidence="1">2.7.7.49</ecNumber>
    </recommendedName>
</protein>
<dbReference type="Proteomes" id="UP000321533">
    <property type="component" value="Chromosome"/>
</dbReference>
<proteinExistence type="inferred from homology"/>
<dbReference type="InterPro" id="IPR043502">
    <property type="entry name" value="DNA/RNA_pol_sf"/>
</dbReference>
<dbReference type="PANTHER" id="PTHR34047">
    <property type="entry name" value="NUCLEAR INTRON MATURASE 1, MITOCHONDRIAL-RELATED"/>
    <property type="match status" value="1"/>
</dbReference>
<dbReference type="RefSeq" id="WP_147192490.1">
    <property type="nucleotide sequence ID" value="NZ_CP042435.1"/>
</dbReference>
<accession>A0A5B8VDR7</accession>